<evidence type="ECO:0000256" key="1">
    <source>
        <dbReference type="ARBA" id="ARBA00023239"/>
    </source>
</evidence>
<dbReference type="AlphaFoldDB" id="A0A0S7XPM8"/>
<dbReference type="GO" id="GO:0016831">
    <property type="term" value="F:carboxy-lyase activity"/>
    <property type="evidence" value="ECO:0007669"/>
    <property type="project" value="InterPro"/>
</dbReference>
<evidence type="ECO:0000259" key="2">
    <source>
        <dbReference type="Pfam" id="PF04909"/>
    </source>
</evidence>
<organism evidence="3 4">
    <name type="scientific">candidate division KD3-62 bacterium DG_56</name>
    <dbReference type="NCBI Taxonomy" id="1704032"/>
    <lineage>
        <taxon>Bacteria</taxon>
        <taxon>candidate division KD3-62</taxon>
    </lineage>
</organism>
<dbReference type="GO" id="GO:0019748">
    <property type="term" value="P:secondary metabolic process"/>
    <property type="evidence" value="ECO:0007669"/>
    <property type="project" value="TreeGrafter"/>
</dbReference>
<dbReference type="InterPro" id="IPR006680">
    <property type="entry name" value="Amidohydro-rel"/>
</dbReference>
<dbReference type="PANTHER" id="PTHR21240:SF28">
    <property type="entry name" value="ISO-OROTATE DECARBOXYLASE (EUROFUNG)"/>
    <property type="match status" value="1"/>
</dbReference>
<proteinExistence type="predicted"/>
<comment type="caution">
    <text evidence="3">The sequence shown here is derived from an EMBL/GenBank/DDBJ whole genome shotgun (WGS) entry which is preliminary data.</text>
</comment>
<dbReference type="PANTHER" id="PTHR21240">
    <property type="entry name" value="2-AMINO-3-CARBOXYLMUCONATE-6-SEMIALDEHYDE DECARBOXYLASE"/>
    <property type="match status" value="1"/>
</dbReference>
<evidence type="ECO:0000313" key="4">
    <source>
        <dbReference type="Proteomes" id="UP000052020"/>
    </source>
</evidence>
<evidence type="ECO:0000313" key="3">
    <source>
        <dbReference type="EMBL" id="KPJ64376.1"/>
    </source>
</evidence>
<name>A0A0S7XPM8_9BACT</name>
<feature type="domain" description="Amidohydrolase-related" evidence="2">
    <location>
        <begin position="8"/>
        <end position="267"/>
    </location>
</feature>
<gene>
    <name evidence="3" type="ORF">AMK68_01755</name>
</gene>
<dbReference type="SUPFAM" id="SSF51556">
    <property type="entry name" value="Metallo-dependent hydrolases"/>
    <property type="match status" value="1"/>
</dbReference>
<dbReference type="Pfam" id="PF04909">
    <property type="entry name" value="Amidohydro_2"/>
    <property type="match status" value="1"/>
</dbReference>
<dbReference type="InterPro" id="IPR032465">
    <property type="entry name" value="ACMSD"/>
</dbReference>
<dbReference type="GO" id="GO:0016787">
    <property type="term" value="F:hydrolase activity"/>
    <property type="evidence" value="ECO:0007669"/>
    <property type="project" value="InterPro"/>
</dbReference>
<dbReference type="EMBL" id="LIZY01000029">
    <property type="protein sequence ID" value="KPJ64376.1"/>
    <property type="molecule type" value="Genomic_DNA"/>
</dbReference>
<accession>A0A0S7XPM8</accession>
<dbReference type="GO" id="GO:0005737">
    <property type="term" value="C:cytoplasm"/>
    <property type="evidence" value="ECO:0007669"/>
    <property type="project" value="TreeGrafter"/>
</dbReference>
<sequence>MHRPSYLVDIHTHCFPDALAARAMENLMAEYRVTPVGDGTLAGLRRHMAATGVSVSIVLSVATKPAQVASINDWAASINSPDVVAFGALHPDLPDPTEEVERIIDLGLRGVKFQPTFQRFAPDEERMFPVYRALEGRLAVMFHAGDEIQPAPEIPSTPRALAHVHKAFPGLTMIAAHFGGYRMWDEVREHLVGTGVCFDTSYCPPDDLPDQEMIDLIRAHGAERIIFGSDFPFGNPGPDLDRLLELGLEREEVEAIAWRNADRLLGLGLEAHRMAQ</sequence>
<dbReference type="Gene3D" id="3.20.20.140">
    <property type="entry name" value="Metal-dependent hydrolases"/>
    <property type="match status" value="1"/>
</dbReference>
<dbReference type="Proteomes" id="UP000052020">
    <property type="component" value="Unassembled WGS sequence"/>
</dbReference>
<keyword evidence="1" id="KW-0456">Lyase</keyword>
<dbReference type="InterPro" id="IPR032466">
    <property type="entry name" value="Metal_Hydrolase"/>
</dbReference>
<dbReference type="CDD" id="cd01292">
    <property type="entry name" value="metallo-dependent_hydrolases"/>
    <property type="match status" value="1"/>
</dbReference>
<reference evidence="3 4" key="1">
    <citation type="journal article" date="2015" name="Microbiome">
        <title>Genomic resolution of linkages in carbon, nitrogen, and sulfur cycling among widespread estuary sediment bacteria.</title>
        <authorList>
            <person name="Baker B.J."/>
            <person name="Lazar C.S."/>
            <person name="Teske A.P."/>
            <person name="Dick G.J."/>
        </authorList>
    </citation>
    <scope>NUCLEOTIDE SEQUENCE [LARGE SCALE GENOMIC DNA]</scope>
    <source>
        <strain evidence="3">DG_56</strain>
    </source>
</reference>
<protein>
    <recommendedName>
        <fullName evidence="2">Amidohydrolase-related domain-containing protein</fullName>
    </recommendedName>
</protein>